<reference evidence="6" key="1">
    <citation type="submission" date="2010-05" db="EMBL/GenBank/DDBJ databases">
        <title>The draft genome of Desulfonatronospira thiodismutans ASO3-1.</title>
        <authorList>
            <consortium name="US DOE Joint Genome Institute (JGI-PGF)"/>
            <person name="Lucas S."/>
            <person name="Copeland A."/>
            <person name="Lapidus A."/>
            <person name="Cheng J.-F."/>
            <person name="Bruce D."/>
            <person name="Goodwin L."/>
            <person name="Pitluck S."/>
            <person name="Chertkov O."/>
            <person name="Brettin T."/>
            <person name="Detter J.C."/>
            <person name="Han C."/>
            <person name="Land M.L."/>
            <person name="Hauser L."/>
            <person name="Kyrpides N."/>
            <person name="Mikhailova N."/>
            <person name="Muyzer G."/>
            <person name="Woyke T."/>
        </authorList>
    </citation>
    <scope>NUCLEOTIDE SEQUENCE [LARGE SCALE GENOMIC DNA]</scope>
    <source>
        <strain evidence="6">ASO3-1</strain>
    </source>
</reference>
<feature type="transmembrane region" description="Helical" evidence="5">
    <location>
        <begin position="175"/>
        <end position="196"/>
    </location>
</feature>
<sequence length="254" mass="26928">MEYALWLYPLIFVSSFVLSMAGLGGGLIFAPLFLLVGFAQSSAVASSLLLNALAATTASYVYIRKRMVDFSLSIPLVISSGLAAPIGAMCTRWVDEGVFLCVMSVVLFLAAVRMMFVGGVAGQGTRAHVWSLARVLQASFLGLVIGFMAGMLGIGGGVFVVPLLIYMLQVNPRTAAATTAFIVCFSSYAGFATHVAVTPLDWKFLVLAGIFSSAGGLAGSRLMSSRLSGAFVRKLFALVLFFLSLHLMYQGVFT</sequence>
<keyword evidence="4 5" id="KW-0472">Membrane</keyword>
<evidence type="ECO:0000313" key="6">
    <source>
        <dbReference type="EMBL" id="EFI35214.1"/>
    </source>
</evidence>
<dbReference type="AlphaFoldDB" id="D6SKK3"/>
<feature type="transmembrane region" description="Helical" evidence="5">
    <location>
        <begin position="202"/>
        <end position="223"/>
    </location>
</feature>
<dbReference type="Proteomes" id="UP000005496">
    <property type="component" value="Unassembled WGS sequence"/>
</dbReference>
<feature type="transmembrane region" description="Helical" evidence="5">
    <location>
        <begin position="140"/>
        <end position="168"/>
    </location>
</feature>
<accession>D6SKK3</accession>
<dbReference type="InterPro" id="IPR002781">
    <property type="entry name" value="TM_pro_TauE-like"/>
</dbReference>
<feature type="transmembrane region" description="Helical" evidence="5">
    <location>
        <begin position="97"/>
        <end position="120"/>
    </location>
</feature>
<evidence type="ECO:0000256" key="2">
    <source>
        <dbReference type="ARBA" id="ARBA00022692"/>
    </source>
</evidence>
<gene>
    <name evidence="6" type="ORF">Dthio_PD2623</name>
</gene>
<feature type="transmembrane region" description="Helical" evidence="5">
    <location>
        <begin position="235"/>
        <end position="253"/>
    </location>
</feature>
<dbReference type="InterPro" id="IPR051598">
    <property type="entry name" value="TSUP/Inactive_protease-like"/>
</dbReference>
<comment type="subcellular location">
    <subcellularLocation>
        <location evidence="5">Cell membrane</location>
        <topology evidence="5">Multi-pass membrane protein</topology>
    </subcellularLocation>
    <subcellularLocation>
        <location evidence="1">Membrane</location>
        <topology evidence="1">Multi-pass membrane protein</topology>
    </subcellularLocation>
</comment>
<evidence type="ECO:0000256" key="4">
    <source>
        <dbReference type="ARBA" id="ARBA00023136"/>
    </source>
</evidence>
<dbReference type="GO" id="GO:0005886">
    <property type="term" value="C:plasma membrane"/>
    <property type="evidence" value="ECO:0007669"/>
    <property type="project" value="UniProtKB-SubCell"/>
</dbReference>
<dbReference type="OrthoDB" id="6631017at2"/>
<keyword evidence="5" id="KW-1003">Cell membrane</keyword>
<keyword evidence="2 5" id="KW-0812">Transmembrane</keyword>
<proteinExistence type="inferred from homology"/>
<keyword evidence="7" id="KW-1185">Reference proteome</keyword>
<name>D6SKK3_9BACT</name>
<comment type="caution">
    <text evidence="6">The sequence shown here is derived from an EMBL/GenBank/DDBJ whole genome shotgun (WGS) entry which is preliminary data.</text>
</comment>
<dbReference type="eggNOG" id="COG0730">
    <property type="taxonomic scope" value="Bacteria"/>
</dbReference>
<comment type="similarity">
    <text evidence="5">Belongs to the 4-toluene sulfonate uptake permease (TSUP) (TC 2.A.102) family.</text>
</comment>
<dbReference type="PANTHER" id="PTHR43701:SF2">
    <property type="entry name" value="MEMBRANE TRANSPORTER PROTEIN YJNA-RELATED"/>
    <property type="match status" value="1"/>
</dbReference>
<dbReference type="Pfam" id="PF01925">
    <property type="entry name" value="TauE"/>
    <property type="match status" value="1"/>
</dbReference>
<evidence type="ECO:0000313" key="7">
    <source>
        <dbReference type="Proteomes" id="UP000005496"/>
    </source>
</evidence>
<evidence type="ECO:0000256" key="3">
    <source>
        <dbReference type="ARBA" id="ARBA00022989"/>
    </source>
</evidence>
<protein>
    <recommendedName>
        <fullName evidence="5">Probable membrane transporter protein</fullName>
    </recommendedName>
</protein>
<evidence type="ECO:0000256" key="5">
    <source>
        <dbReference type="RuleBase" id="RU363041"/>
    </source>
</evidence>
<dbReference type="EMBL" id="ACJN02000001">
    <property type="protein sequence ID" value="EFI35214.1"/>
    <property type="molecule type" value="Genomic_DNA"/>
</dbReference>
<evidence type="ECO:0000256" key="1">
    <source>
        <dbReference type="ARBA" id="ARBA00004141"/>
    </source>
</evidence>
<dbReference type="PANTHER" id="PTHR43701">
    <property type="entry name" value="MEMBRANE TRANSPORTER PROTEIN MJ0441-RELATED"/>
    <property type="match status" value="1"/>
</dbReference>
<feature type="transmembrane region" description="Helical" evidence="5">
    <location>
        <begin position="6"/>
        <end position="36"/>
    </location>
</feature>
<organism evidence="6 7">
    <name type="scientific">Desulfonatronospira thiodismutans ASO3-1</name>
    <dbReference type="NCBI Taxonomy" id="555779"/>
    <lineage>
        <taxon>Bacteria</taxon>
        <taxon>Pseudomonadati</taxon>
        <taxon>Thermodesulfobacteriota</taxon>
        <taxon>Desulfovibrionia</taxon>
        <taxon>Desulfovibrionales</taxon>
        <taxon>Desulfonatronovibrionaceae</taxon>
        <taxon>Desulfonatronospira</taxon>
    </lineage>
</organism>
<feature type="transmembrane region" description="Helical" evidence="5">
    <location>
        <begin position="43"/>
        <end position="63"/>
    </location>
</feature>
<keyword evidence="3 5" id="KW-1133">Transmembrane helix</keyword>
<dbReference type="RefSeq" id="WP_008868348.1">
    <property type="nucleotide sequence ID" value="NZ_ACJN02000001.1"/>
</dbReference>